<sequence>MHVNRTNCLSFNQMRALDILVTQDHLFKNSRKRPLFKRPFFDL</sequence>
<dbReference type="AlphaFoldDB" id="A0A0H3ZZ83"/>
<name>A0A0H3ZZ83_VIBSP</name>
<accession>A0A0H3ZZ83</accession>
<organism evidence="1">
    <name type="scientific">Vibrio splendidus</name>
    <dbReference type="NCBI Taxonomy" id="29497"/>
    <lineage>
        <taxon>Bacteria</taxon>
        <taxon>Pseudomonadati</taxon>
        <taxon>Pseudomonadota</taxon>
        <taxon>Gammaproteobacteria</taxon>
        <taxon>Vibrionales</taxon>
        <taxon>Vibrionaceae</taxon>
        <taxon>Vibrio</taxon>
    </lineage>
</organism>
<reference evidence="1" key="1">
    <citation type="journal article" date="2015" name="MBio">
        <title>Eco-Evolutionary Dynamics of Episomes among Ecologically Cohesive Bacterial Populations.</title>
        <authorList>
            <person name="Xue H."/>
            <person name="Cordero O.X."/>
            <person name="Camas F.M."/>
            <person name="Trimble W."/>
            <person name="Meyer F."/>
            <person name="Guglielmini J."/>
            <person name="Rocha E.P."/>
            <person name="Polz M.F."/>
        </authorList>
    </citation>
    <scope>NUCLEOTIDE SEQUENCE</scope>
    <source>
        <strain evidence="1">5S_22</strain>
    </source>
</reference>
<dbReference type="EMBL" id="KP795615">
    <property type="protein sequence ID" value="AKN38781.1"/>
    <property type="molecule type" value="Genomic_DNA"/>
</dbReference>
<protein>
    <submittedName>
        <fullName evidence="1">Uncharacterized protein</fullName>
    </submittedName>
</protein>
<proteinExistence type="predicted"/>
<evidence type="ECO:0000313" key="1">
    <source>
        <dbReference type="EMBL" id="AKN38781.1"/>
    </source>
</evidence>